<gene>
    <name evidence="2" type="ORF">AVO45_01350</name>
</gene>
<comment type="caution">
    <text evidence="2">The sequence shown here is derived from an EMBL/GenBank/DDBJ whole genome shotgun (WGS) entry which is preliminary data.</text>
</comment>
<dbReference type="InterPro" id="IPR011105">
    <property type="entry name" value="Cell_wall_hydrolase_SleB"/>
</dbReference>
<reference evidence="2 3" key="1">
    <citation type="submission" date="2015-12" db="EMBL/GenBank/DDBJ databases">
        <authorList>
            <person name="Shamseldin A."/>
            <person name="Moawad H."/>
            <person name="Abd El-Rahim W.M."/>
            <person name="Sadowsky M.J."/>
        </authorList>
    </citation>
    <scope>NUCLEOTIDE SEQUENCE [LARGE SCALE GENOMIC DNA]</scope>
    <source>
        <strain evidence="2 3">ZGT118</strain>
    </source>
</reference>
<dbReference type="Pfam" id="PF07486">
    <property type="entry name" value="Hydrolase_2"/>
    <property type="match status" value="1"/>
</dbReference>
<proteinExistence type="predicted"/>
<dbReference type="OrthoDB" id="9785345at2"/>
<dbReference type="AlphaFoldDB" id="A0A124F5M2"/>
<feature type="domain" description="Cell wall hydrolase SleB" evidence="1">
    <location>
        <begin position="94"/>
        <end position="203"/>
    </location>
</feature>
<evidence type="ECO:0000313" key="2">
    <source>
        <dbReference type="EMBL" id="KUJ85664.1"/>
    </source>
</evidence>
<accession>A0A124F5M2</accession>
<evidence type="ECO:0000259" key="1">
    <source>
        <dbReference type="Pfam" id="PF07486"/>
    </source>
</evidence>
<sequence>MRRYLAAAAIVVAIVLPSVSYSERETAYNGGRELVSRSELPGQRFREYMKLFQPNREKPLEVKYTREWLDQLPEATGDEDWKCLAEALYFEARGESVKGQFAVAEVILNRVATSRFPDTLCGVIKQGTGKKYQCQFTYTCDGLKEVIREKKAYERVAKVARLAIDGAVTDLTDGATHYHTKAVRPSWSRVYKETARIGVHIFYRHNYRTASN</sequence>
<organism evidence="2 3">
    <name type="scientific">Ruegeria marisrubri</name>
    <dbReference type="NCBI Taxonomy" id="1685379"/>
    <lineage>
        <taxon>Bacteria</taxon>
        <taxon>Pseudomonadati</taxon>
        <taxon>Pseudomonadota</taxon>
        <taxon>Alphaproteobacteria</taxon>
        <taxon>Rhodobacterales</taxon>
        <taxon>Roseobacteraceae</taxon>
        <taxon>Ruegeria</taxon>
    </lineage>
</organism>
<evidence type="ECO:0000313" key="3">
    <source>
        <dbReference type="Proteomes" id="UP000053791"/>
    </source>
</evidence>
<keyword evidence="2" id="KW-0378">Hydrolase</keyword>
<name>A0A124F5M2_9RHOB</name>
<dbReference type="RefSeq" id="WP_068343659.1">
    <property type="nucleotide sequence ID" value="NZ_LQBQ01000001.1"/>
</dbReference>
<dbReference type="GO" id="GO:0016787">
    <property type="term" value="F:hydrolase activity"/>
    <property type="evidence" value="ECO:0007669"/>
    <property type="project" value="UniProtKB-KW"/>
</dbReference>
<protein>
    <submittedName>
        <fullName evidence="2">Hydrolase</fullName>
    </submittedName>
</protein>
<keyword evidence="3" id="KW-1185">Reference proteome</keyword>
<dbReference type="Gene3D" id="1.10.10.2520">
    <property type="entry name" value="Cell wall hydrolase SleB, domain 1"/>
    <property type="match status" value="1"/>
</dbReference>
<dbReference type="EMBL" id="LQBQ01000001">
    <property type="protein sequence ID" value="KUJ85664.1"/>
    <property type="molecule type" value="Genomic_DNA"/>
</dbReference>
<dbReference type="STRING" id="1685379.AVO45_01350"/>
<dbReference type="Proteomes" id="UP000053791">
    <property type="component" value="Unassembled WGS sequence"/>
</dbReference>
<dbReference type="InterPro" id="IPR042047">
    <property type="entry name" value="SleB_dom1"/>
</dbReference>